<dbReference type="Proteomes" id="UP001500968">
    <property type="component" value="Unassembled WGS sequence"/>
</dbReference>
<dbReference type="PRINTS" id="PR01438">
    <property type="entry name" value="UNVRSLSTRESS"/>
</dbReference>
<evidence type="ECO:0000259" key="2">
    <source>
        <dbReference type="Pfam" id="PF00582"/>
    </source>
</evidence>
<evidence type="ECO:0000313" key="4">
    <source>
        <dbReference type="Proteomes" id="UP001500968"/>
    </source>
</evidence>
<dbReference type="CDD" id="cd00293">
    <property type="entry name" value="USP-like"/>
    <property type="match status" value="1"/>
</dbReference>
<dbReference type="InterPro" id="IPR006016">
    <property type="entry name" value="UspA"/>
</dbReference>
<dbReference type="PANTHER" id="PTHR46268:SF6">
    <property type="entry name" value="UNIVERSAL STRESS PROTEIN UP12"/>
    <property type="match status" value="1"/>
</dbReference>
<evidence type="ECO:0000313" key="3">
    <source>
        <dbReference type="EMBL" id="GAA4026723.1"/>
    </source>
</evidence>
<gene>
    <name evidence="3" type="ORF">GCM10022386_07600</name>
</gene>
<feature type="domain" description="UspA" evidence="2">
    <location>
        <begin position="20"/>
        <end position="166"/>
    </location>
</feature>
<comment type="caution">
    <text evidence="3">The sequence shown here is derived from an EMBL/GenBank/DDBJ whole genome shotgun (WGS) entry which is preliminary data.</text>
</comment>
<dbReference type="Pfam" id="PF00582">
    <property type="entry name" value="Usp"/>
    <property type="match status" value="1"/>
</dbReference>
<keyword evidence="4" id="KW-1185">Reference proteome</keyword>
<dbReference type="PANTHER" id="PTHR46268">
    <property type="entry name" value="STRESS RESPONSE PROTEIN NHAX"/>
    <property type="match status" value="1"/>
</dbReference>
<accession>A0ABP7TIA1</accession>
<reference evidence="4" key="1">
    <citation type="journal article" date="2019" name="Int. J. Syst. Evol. Microbiol.">
        <title>The Global Catalogue of Microorganisms (GCM) 10K type strain sequencing project: providing services to taxonomists for standard genome sequencing and annotation.</title>
        <authorList>
            <consortium name="The Broad Institute Genomics Platform"/>
            <consortium name="The Broad Institute Genome Sequencing Center for Infectious Disease"/>
            <person name="Wu L."/>
            <person name="Ma J."/>
        </authorList>
    </citation>
    <scope>NUCLEOTIDE SEQUENCE [LARGE SCALE GENOMIC DNA]</scope>
    <source>
        <strain evidence="4">JCM 17064</strain>
    </source>
</reference>
<dbReference type="Gene3D" id="3.40.50.12370">
    <property type="match status" value="1"/>
</dbReference>
<proteinExistence type="inferred from homology"/>
<dbReference type="SUPFAM" id="SSF52402">
    <property type="entry name" value="Adenine nucleotide alpha hydrolases-like"/>
    <property type="match status" value="2"/>
</dbReference>
<dbReference type="InterPro" id="IPR006015">
    <property type="entry name" value="Universal_stress_UspA"/>
</dbReference>
<organism evidence="3 4">
    <name type="scientific">Flavobacterium cheonhonense</name>
    <dbReference type="NCBI Taxonomy" id="706185"/>
    <lineage>
        <taxon>Bacteria</taxon>
        <taxon>Pseudomonadati</taxon>
        <taxon>Bacteroidota</taxon>
        <taxon>Flavobacteriia</taxon>
        <taxon>Flavobacteriales</taxon>
        <taxon>Flavobacteriaceae</taxon>
        <taxon>Flavobacterium</taxon>
    </lineage>
</organism>
<sequence>MSFKTIEFHCNFEKIKTLGMKKILVPIDFSETSDNAFVYALEMAKRLKAELVLLHTFELPIVDSQAMPINYATIYNSIELANFEHFKQKMPKLHTIAEERNLNHIPMSHIMMDGDLLLSIKKVIAQENIDMVVMGTHGAEGWWDSVIGTNTGSVIAGVSVPVLSVPAGAQFQKIDTIAFTTRFRKKDIEALIKVLFFAKRFHAKVKCLYVKTPNSDVTDETIRRWQSHFEDETNLQFFVIPNEGVKETIEDFLVSQEIDMLAMLTYKRNFFVELFTTTTTQHLSYHLKTPILAFHE</sequence>
<evidence type="ECO:0000256" key="1">
    <source>
        <dbReference type="ARBA" id="ARBA00008791"/>
    </source>
</evidence>
<dbReference type="EMBL" id="BAABCR010000012">
    <property type="protein sequence ID" value="GAA4026723.1"/>
    <property type="molecule type" value="Genomic_DNA"/>
</dbReference>
<comment type="similarity">
    <text evidence="1">Belongs to the universal stress protein A family.</text>
</comment>
<protein>
    <submittedName>
        <fullName evidence="3">Universal stress protein</fullName>
    </submittedName>
</protein>
<name>A0ABP7TIA1_9FLAO</name>